<dbReference type="RefSeq" id="XP_009689962.1">
    <property type="nucleotide sequence ID" value="XM_009691667.1"/>
</dbReference>
<dbReference type="OMA" id="WYHDFIA"/>
<sequence>MNSNDVELDNFYSTAFKAIYYPRESIPKDHLPYGLISDHSKYTNQQAAIKKDEWALEIYEDCLKYLNDDEKTDPESWNDDFVLFTNLQIAFYNKADLIREEEEFDKLVNYTSKHIRNLRSYVARNAHLFLECLTYCLDDDKLSNLCYKIITNLLACTGSEKSIYREPSKKNLKNLTNKSAKLFNQEILWILLEHTQNKNKRISSSAGDSTLEYFTNVSQKDLEVLDMPKFANYVESSLNSGNIDVKKSIKQLIIKLPKALSELKLKEFIKESENKKATRKVLKKEHSPNL</sequence>
<dbReference type="Gene3D" id="1.25.10.10">
    <property type="entry name" value="Leucine-rich Repeat Variant"/>
    <property type="match status" value="1"/>
</dbReference>
<dbReference type="OrthoDB" id="63891at2759"/>
<dbReference type="AlphaFoldDB" id="J4C317"/>
<dbReference type="GeneID" id="20714160"/>
<organism evidence="1 2">
    <name type="scientific">Theileria orientalis strain Shintoku</name>
    <dbReference type="NCBI Taxonomy" id="869250"/>
    <lineage>
        <taxon>Eukaryota</taxon>
        <taxon>Sar</taxon>
        <taxon>Alveolata</taxon>
        <taxon>Apicomplexa</taxon>
        <taxon>Aconoidasida</taxon>
        <taxon>Piroplasmida</taxon>
        <taxon>Theileriidae</taxon>
        <taxon>Theileria</taxon>
    </lineage>
</organism>
<reference evidence="1 2" key="1">
    <citation type="journal article" date="2012" name="MBio">
        <title>Comparative genome analysis of three eukaryotic parasites with differing abilities to transform leukocytes reveals key mediators of Theileria-induced leukocyte transformation.</title>
        <authorList>
            <person name="Hayashida K."/>
            <person name="Hara Y."/>
            <person name="Abe T."/>
            <person name="Yamasaki C."/>
            <person name="Toyoda A."/>
            <person name="Kosuge T."/>
            <person name="Suzuki Y."/>
            <person name="Sato Y."/>
            <person name="Kawashima S."/>
            <person name="Katayama T."/>
            <person name="Wakaguri H."/>
            <person name="Inoue N."/>
            <person name="Homma K."/>
            <person name="Tada-Umezaki M."/>
            <person name="Yagi Y."/>
            <person name="Fujii Y."/>
            <person name="Habara T."/>
            <person name="Kanehisa M."/>
            <person name="Watanabe H."/>
            <person name="Ito K."/>
            <person name="Gojobori T."/>
            <person name="Sugawara H."/>
            <person name="Imanishi T."/>
            <person name="Weir W."/>
            <person name="Gardner M."/>
            <person name="Pain A."/>
            <person name="Shiels B."/>
            <person name="Hattori M."/>
            <person name="Nene V."/>
            <person name="Sugimoto C."/>
        </authorList>
    </citation>
    <scope>NUCLEOTIDE SEQUENCE [LARGE SCALE GENOMIC DNA]</scope>
    <source>
        <strain evidence="1 2">Shintoku</strain>
    </source>
</reference>
<dbReference type="KEGG" id="tot:TOT_010001361"/>
<evidence type="ECO:0000313" key="2">
    <source>
        <dbReference type="Proteomes" id="UP000003786"/>
    </source>
</evidence>
<dbReference type="VEuPathDB" id="PiroplasmaDB:TOT_010001361"/>
<dbReference type="InterPro" id="IPR011989">
    <property type="entry name" value="ARM-like"/>
</dbReference>
<accession>J4C317</accession>
<dbReference type="SUPFAM" id="SSF48371">
    <property type="entry name" value="ARM repeat"/>
    <property type="match status" value="1"/>
</dbReference>
<dbReference type="eggNOG" id="ENOG502QXMT">
    <property type="taxonomic scope" value="Eukaryota"/>
</dbReference>
<name>J4C317_THEOR</name>
<evidence type="ECO:0000313" key="1">
    <source>
        <dbReference type="EMBL" id="BAM39661.1"/>
    </source>
</evidence>
<keyword evidence="2" id="KW-1185">Reference proteome</keyword>
<dbReference type="Proteomes" id="UP000003786">
    <property type="component" value="Chromosome 1"/>
</dbReference>
<dbReference type="InterPro" id="IPR016024">
    <property type="entry name" value="ARM-type_fold"/>
</dbReference>
<dbReference type="EMBL" id="AP011946">
    <property type="protein sequence ID" value="BAM39661.1"/>
    <property type="molecule type" value="Genomic_DNA"/>
</dbReference>
<protein>
    <submittedName>
        <fullName evidence="1">Uncharacterized protein</fullName>
    </submittedName>
</protein>
<gene>
    <name evidence="1" type="ORF">TOT_010001361</name>
</gene>
<proteinExistence type="predicted"/>